<dbReference type="EMBL" id="BDCO01000002">
    <property type="protein sequence ID" value="GAT34185.1"/>
    <property type="molecule type" value="Genomic_DNA"/>
</dbReference>
<feature type="domain" description="Cation/H+ exchanger transmembrane" evidence="11">
    <location>
        <begin position="15"/>
        <end position="407"/>
    </location>
</feature>
<feature type="transmembrane region" description="Helical" evidence="10">
    <location>
        <begin position="300"/>
        <end position="326"/>
    </location>
</feature>
<dbReference type="GO" id="GO:0098719">
    <property type="term" value="P:sodium ion import across plasma membrane"/>
    <property type="evidence" value="ECO:0007669"/>
    <property type="project" value="TreeGrafter"/>
</dbReference>
<keyword evidence="5 10" id="KW-1133">Transmembrane helix</keyword>
<keyword evidence="8 10" id="KW-0472">Membrane</keyword>
<name>A0A146G931_TERSA</name>
<dbReference type="Proteomes" id="UP000076023">
    <property type="component" value="Unassembled WGS sequence"/>
</dbReference>
<feature type="transmembrane region" description="Helical" evidence="10">
    <location>
        <begin position="346"/>
        <end position="366"/>
    </location>
</feature>
<keyword evidence="7 10" id="KW-0406">Ion transport</keyword>
<feature type="transmembrane region" description="Helical" evidence="10">
    <location>
        <begin position="378"/>
        <end position="399"/>
    </location>
</feature>
<comment type="caution">
    <text evidence="10">Lacks conserved residue(s) required for the propagation of feature annotation.</text>
</comment>
<feature type="transmembrane region" description="Helical" evidence="10">
    <location>
        <begin position="84"/>
        <end position="107"/>
    </location>
</feature>
<dbReference type="Pfam" id="PF00999">
    <property type="entry name" value="Na_H_Exchanger"/>
    <property type="match status" value="1"/>
</dbReference>
<dbReference type="Gene3D" id="6.10.140.1330">
    <property type="match status" value="1"/>
</dbReference>
<dbReference type="AlphaFoldDB" id="A0A146G931"/>
<reference evidence="13" key="1">
    <citation type="journal article" date="2017" name="Genome Announc.">
        <title>Draft Genome Sequence of Terrimicrobium sacchariphilum NM-5T, a Facultative Anaerobic Soil Bacterium of the Class Spartobacteria.</title>
        <authorList>
            <person name="Qiu Y.L."/>
            <person name="Tourlousse D.M."/>
            <person name="Matsuura N."/>
            <person name="Ohashi A."/>
            <person name="Sekiguchi Y."/>
        </authorList>
    </citation>
    <scope>NUCLEOTIDE SEQUENCE [LARGE SCALE GENOMIC DNA]</scope>
    <source>
        <strain evidence="13">NM-5</strain>
    </source>
</reference>
<dbReference type="OrthoDB" id="9809206at2"/>
<dbReference type="InterPro" id="IPR018422">
    <property type="entry name" value="Cation/H_exchanger_CPA1"/>
</dbReference>
<dbReference type="PANTHER" id="PTHR10110">
    <property type="entry name" value="SODIUM/HYDROGEN EXCHANGER"/>
    <property type="match status" value="1"/>
</dbReference>
<evidence type="ECO:0000256" key="5">
    <source>
        <dbReference type="ARBA" id="ARBA00022989"/>
    </source>
</evidence>
<evidence type="ECO:0000256" key="4">
    <source>
        <dbReference type="ARBA" id="ARBA00022692"/>
    </source>
</evidence>
<dbReference type="InterPro" id="IPR004705">
    <property type="entry name" value="Cation/H_exchanger_CPA1_bac"/>
</dbReference>
<evidence type="ECO:0000256" key="7">
    <source>
        <dbReference type="ARBA" id="ARBA00023065"/>
    </source>
</evidence>
<keyword evidence="6 10" id="KW-0915">Sodium</keyword>
<keyword evidence="10" id="KW-0050">Antiport</keyword>
<comment type="function">
    <text evidence="10">Na(+)/H(+) antiporter that extrudes sodium in exchange for external protons.</text>
</comment>
<feature type="transmembrane region" description="Helical" evidence="10">
    <location>
        <begin position="32"/>
        <end position="48"/>
    </location>
</feature>
<dbReference type="GO" id="GO:0015386">
    <property type="term" value="F:potassium:proton antiporter activity"/>
    <property type="evidence" value="ECO:0007669"/>
    <property type="project" value="TreeGrafter"/>
</dbReference>
<protein>
    <submittedName>
        <fullName evidence="12">Monovalent cation:H+ antiporter, CPA1 family</fullName>
    </submittedName>
</protein>
<dbReference type="RefSeq" id="WP_075079836.1">
    <property type="nucleotide sequence ID" value="NZ_BDCO01000002.1"/>
</dbReference>
<evidence type="ECO:0000256" key="10">
    <source>
        <dbReference type="RuleBase" id="RU366002"/>
    </source>
</evidence>
<feature type="transmembrane region" description="Helical" evidence="10">
    <location>
        <begin position="55"/>
        <end position="72"/>
    </location>
</feature>
<dbReference type="FunCoup" id="A0A146G931">
    <property type="interactions" value="138"/>
</dbReference>
<comment type="subcellular location">
    <subcellularLocation>
        <location evidence="1 10">Cell membrane</location>
        <topology evidence="1 10">Multi-pass membrane protein</topology>
    </subcellularLocation>
</comment>
<comment type="similarity">
    <text evidence="10">Belongs to the monovalent cation:proton antiporter 1 (CPA1) transporter (TC 2.A.36) family.</text>
</comment>
<evidence type="ECO:0000256" key="2">
    <source>
        <dbReference type="ARBA" id="ARBA00022448"/>
    </source>
</evidence>
<dbReference type="InterPro" id="IPR006153">
    <property type="entry name" value="Cation/H_exchanger_TM"/>
</dbReference>
<evidence type="ECO:0000313" key="12">
    <source>
        <dbReference type="EMBL" id="GAT34185.1"/>
    </source>
</evidence>
<feature type="transmembrane region" description="Helical" evidence="10">
    <location>
        <begin position="183"/>
        <end position="204"/>
    </location>
</feature>
<dbReference type="GO" id="GO:0015385">
    <property type="term" value="F:sodium:proton antiporter activity"/>
    <property type="evidence" value="ECO:0007669"/>
    <property type="project" value="InterPro"/>
</dbReference>
<comment type="caution">
    <text evidence="12">The sequence shown here is derived from an EMBL/GenBank/DDBJ whole genome shotgun (WGS) entry which is preliminary data.</text>
</comment>
<dbReference type="STRING" id="690879.TSACC_22609"/>
<evidence type="ECO:0000313" key="13">
    <source>
        <dbReference type="Proteomes" id="UP000076023"/>
    </source>
</evidence>
<evidence type="ECO:0000256" key="8">
    <source>
        <dbReference type="ARBA" id="ARBA00023136"/>
    </source>
</evidence>
<evidence type="ECO:0000256" key="1">
    <source>
        <dbReference type="ARBA" id="ARBA00004651"/>
    </source>
</evidence>
<evidence type="ECO:0000256" key="6">
    <source>
        <dbReference type="ARBA" id="ARBA00023053"/>
    </source>
</evidence>
<keyword evidence="3 10" id="KW-1003">Cell membrane</keyword>
<evidence type="ECO:0000256" key="9">
    <source>
        <dbReference type="ARBA" id="ARBA00023201"/>
    </source>
</evidence>
<sequence length="541" mass="60537">MVEKIETLLLLLGLVGVLSVVAERLRFPFPILLVIAGLGIAFFPNLPLVKLDPELVLIIFLPPLIFSAAWNFPWEDFRANLIPIFALAIGLVLATMVGVGYAAHWIIPGMTLATGFVLGAIVSPPDAVAANSVLKNLRVPKRLSTILEGESLINDSSGLVAYQFAVVAVVTGSFSLSQAGGDFVWESLGGVAFGWVVGWVVAYVHRELSDSAVQVTLTILTPYIAYLPCEHFGCSGVLAVVTAGLHLGHHAWETLSPENRLQRETIWRFIDYLLNGIVFILIGLQFPAIWAGLAGDWNPVILILLGIGVSLVVIAIRFAWIFPLALLQRILFAEVRRQERLPWRELIAASWAGMRGVVSLAAAMALPETTATGEPFPFRHLILFLTFSVIFVTLVFQGLSLPWLMRKLKVEEEAETYLGEARARLAIMQWLVDQIERIIATKTDEAEKASLRLWRDNYAQRAHHLQIRIESPQLQTESIFDCDMTVFPELFQNIRLRLAEMRSRGEISEEMRKRIEYDFDLEDRRLHRLIGRYARSSAPKR</sequence>
<feature type="transmembrane region" description="Helical" evidence="10">
    <location>
        <begin position="272"/>
        <end position="294"/>
    </location>
</feature>
<dbReference type="PANTHER" id="PTHR10110:SF86">
    <property type="entry name" value="SODIUM_HYDROGEN EXCHANGER 7"/>
    <property type="match status" value="1"/>
</dbReference>
<gene>
    <name evidence="12" type="ORF">TSACC_22609</name>
</gene>
<accession>A0A146G931</accession>
<evidence type="ECO:0000256" key="3">
    <source>
        <dbReference type="ARBA" id="ARBA00022475"/>
    </source>
</evidence>
<keyword evidence="2 10" id="KW-0813">Transport</keyword>
<keyword evidence="13" id="KW-1185">Reference proteome</keyword>
<keyword evidence="9 10" id="KW-0739">Sodium transport</keyword>
<keyword evidence="4 10" id="KW-0812">Transmembrane</keyword>
<dbReference type="GO" id="GO:0005886">
    <property type="term" value="C:plasma membrane"/>
    <property type="evidence" value="ECO:0007669"/>
    <property type="project" value="UniProtKB-SubCell"/>
</dbReference>
<dbReference type="GO" id="GO:0051453">
    <property type="term" value="P:regulation of intracellular pH"/>
    <property type="evidence" value="ECO:0007669"/>
    <property type="project" value="TreeGrafter"/>
</dbReference>
<proteinExistence type="inferred from homology"/>
<dbReference type="NCBIfam" id="TIGR00831">
    <property type="entry name" value="a_cpa1"/>
    <property type="match status" value="1"/>
</dbReference>
<organism evidence="12 13">
    <name type="scientific">Terrimicrobium sacchariphilum</name>
    <dbReference type="NCBI Taxonomy" id="690879"/>
    <lineage>
        <taxon>Bacteria</taxon>
        <taxon>Pseudomonadati</taxon>
        <taxon>Verrucomicrobiota</taxon>
        <taxon>Terrimicrobiia</taxon>
        <taxon>Terrimicrobiales</taxon>
        <taxon>Terrimicrobiaceae</taxon>
        <taxon>Terrimicrobium</taxon>
    </lineage>
</organism>
<dbReference type="InParanoid" id="A0A146G931"/>
<evidence type="ECO:0000259" key="11">
    <source>
        <dbReference type="Pfam" id="PF00999"/>
    </source>
</evidence>